<name>A0ABD5R164_9EURY</name>
<gene>
    <name evidence="1" type="ORF">ACFPM1_08045</name>
</gene>
<proteinExistence type="predicted"/>
<dbReference type="RefSeq" id="WP_256411111.1">
    <property type="nucleotide sequence ID" value="NZ_JANHDM010000003.1"/>
</dbReference>
<dbReference type="Proteomes" id="UP001596118">
    <property type="component" value="Unassembled WGS sequence"/>
</dbReference>
<dbReference type="EMBL" id="JBHSKY010000007">
    <property type="protein sequence ID" value="MFC5278703.1"/>
    <property type="molecule type" value="Genomic_DNA"/>
</dbReference>
<comment type="caution">
    <text evidence="1">The sequence shown here is derived from an EMBL/GenBank/DDBJ whole genome shotgun (WGS) entry which is preliminary data.</text>
</comment>
<accession>A0ABD5R164</accession>
<protein>
    <submittedName>
        <fullName evidence="1">Uncharacterized protein</fullName>
    </submittedName>
</protein>
<evidence type="ECO:0000313" key="2">
    <source>
        <dbReference type="Proteomes" id="UP001596118"/>
    </source>
</evidence>
<sequence length="66" mass="7646">MTDCLRKETERVVNIDDQAAEVLDDYIEAPRQNVTDDYGREPLITTSYGRITLNPPKELLRDYPSM</sequence>
<keyword evidence="2" id="KW-1185">Reference proteome</keyword>
<reference evidence="1 2" key="1">
    <citation type="journal article" date="2019" name="Int. J. Syst. Evol. Microbiol.">
        <title>The Global Catalogue of Microorganisms (GCM) 10K type strain sequencing project: providing services to taxonomists for standard genome sequencing and annotation.</title>
        <authorList>
            <consortium name="The Broad Institute Genomics Platform"/>
            <consortium name="The Broad Institute Genome Sequencing Center for Infectious Disease"/>
            <person name="Wu L."/>
            <person name="Ma J."/>
        </authorList>
    </citation>
    <scope>NUCLEOTIDE SEQUENCE [LARGE SCALE GENOMIC DNA]</scope>
    <source>
        <strain evidence="1 2">CGMCC 1.12124</strain>
    </source>
</reference>
<dbReference type="AlphaFoldDB" id="A0ABD5R164"/>
<organism evidence="1 2">
    <name type="scientific">Halorubrum rubrum</name>
    <dbReference type="NCBI Taxonomy" id="1126240"/>
    <lineage>
        <taxon>Archaea</taxon>
        <taxon>Methanobacteriati</taxon>
        <taxon>Methanobacteriota</taxon>
        <taxon>Stenosarchaea group</taxon>
        <taxon>Halobacteria</taxon>
        <taxon>Halobacteriales</taxon>
        <taxon>Haloferacaceae</taxon>
        <taxon>Halorubrum</taxon>
    </lineage>
</organism>
<evidence type="ECO:0000313" key="1">
    <source>
        <dbReference type="EMBL" id="MFC5278703.1"/>
    </source>
</evidence>